<sequence length="134" mass="15405">MKNKICLVYLAVVPYLILAMVTVHWYEYYRPSPTTLAFEPFLFVFTILMYPVIGVLLALLHIIPKSVYGTKWARSIMAVNFMVPIAFWSIYYSGFGGLGVNMLFFIKVPSFTTLSLLLMGYYLVLLMMSFKKGQ</sequence>
<accession>A0A6N3B962</accession>
<protein>
    <submittedName>
        <fullName evidence="1">Uncharacterized protein</fullName>
    </submittedName>
</protein>
<dbReference type="AlphaFoldDB" id="A0A6N3B962"/>
<name>A0A6N3B962_EUBLI</name>
<evidence type="ECO:0000313" key="1">
    <source>
        <dbReference type="EMBL" id="VYT98570.1"/>
    </source>
</evidence>
<organism evidence="1">
    <name type="scientific">Eubacterium limosum</name>
    <dbReference type="NCBI Taxonomy" id="1736"/>
    <lineage>
        <taxon>Bacteria</taxon>
        <taxon>Bacillati</taxon>
        <taxon>Bacillota</taxon>
        <taxon>Clostridia</taxon>
        <taxon>Eubacteriales</taxon>
        <taxon>Eubacteriaceae</taxon>
        <taxon>Eubacterium</taxon>
    </lineage>
</organism>
<reference evidence="1" key="1">
    <citation type="submission" date="2019-11" db="EMBL/GenBank/DDBJ databases">
        <authorList>
            <person name="Feng L."/>
        </authorList>
    </citation>
    <scope>NUCLEOTIDE SEQUENCE</scope>
    <source>
        <strain evidence="1">ElimosumLFYP34</strain>
    </source>
</reference>
<proteinExistence type="predicted"/>
<gene>
    <name evidence="1" type="ORF">ELLFYP34_02405</name>
</gene>
<dbReference type="EMBL" id="CACRTR010000005">
    <property type="protein sequence ID" value="VYT98570.1"/>
    <property type="molecule type" value="Genomic_DNA"/>
</dbReference>